<evidence type="ECO:0000313" key="3">
    <source>
        <dbReference type="Proteomes" id="UP000026984"/>
    </source>
</evidence>
<keyword evidence="3" id="KW-1185">Reference proteome</keyword>
<dbReference type="GeneID" id="19686786"/>
<protein>
    <submittedName>
        <fullName evidence="2">Uncharacterized protein</fullName>
    </submittedName>
</protein>
<gene>
    <name evidence="2" type="ORF">CR8_035</name>
</gene>
<sequence length="410" mass="42974">MSDVKVITEVVNPIDNSTVSLAVGTIERINIKRINEDGSPKITPINKGPNKGKTIVATHRASLLVKNGEDQVWISFGTHEVKNMKYESQYQVKEGEVWVDLKPGMAIRVPVQIRKWTDSDGNERSAPEGKKSKIVITDKSGARDAAPAGNAGGSQTSSASSNASGGKTTKVYGEILSLSDTGAVVKDENGNEVSVVLNKEQIAQVQVGGRLAGQRAEDGTLSGFKAYGPKGSAGAGAGGSKGGFKKDNSGMETGHALNGALNLRRSGLTIPPVVEVAKVVHDVTKHLKLDAANDPANKGMSDYDLGAMVGHAVLNATRDIQVGENDNPEEITGKLLAYARGLMSEVVPGVSAYVKGEQSSGGSVAQTAQSQPDPKLDPKPETQQSAPATSSNGHIDMTPPEVDFDDDIPF</sequence>
<dbReference type="KEGG" id="vg:19686786"/>
<accession>A0A060ACD4</accession>
<name>A0A060ACD4_9CAUD</name>
<organism evidence="2 3">
    <name type="scientific">Cronobacter phage CR8</name>
    <dbReference type="NCBI Taxonomy" id="1327934"/>
    <lineage>
        <taxon>Viruses</taxon>
        <taxon>Duplodnaviria</taxon>
        <taxon>Heunggongvirae</taxon>
        <taxon>Uroviricota</taxon>
        <taxon>Caudoviricetes</taxon>
        <taxon>Vequintavirinae</taxon>
        <taxon>Certrevirus</taxon>
        <taxon>Certrevirus CR8</taxon>
    </lineage>
</organism>
<dbReference type="EMBL" id="KC954774">
    <property type="protein sequence ID" value="AIA64565.1"/>
    <property type="molecule type" value="Genomic_DNA"/>
</dbReference>
<feature type="region of interest" description="Disordered" evidence="1">
    <location>
        <begin position="118"/>
        <end position="166"/>
    </location>
</feature>
<evidence type="ECO:0000256" key="1">
    <source>
        <dbReference type="SAM" id="MobiDB-lite"/>
    </source>
</evidence>
<evidence type="ECO:0000313" key="2">
    <source>
        <dbReference type="EMBL" id="AIA64565.1"/>
    </source>
</evidence>
<feature type="compositionally biased region" description="Polar residues" evidence="1">
    <location>
        <begin position="381"/>
        <end position="393"/>
    </location>
</feature>
<feature type="region of interest" description="Disordered" evidence="1">
    <location>
        <begin position="356"/>
        <end position="410"/>
    </location>
</feature>
<feature type="compositionally biased region" description="Basic and acidic residues" evidence="1">
    <location>
        <begin position="118"/>
        <end position="131"/>
    </location>
</feature>
<feature type="compositionally biased region" description="Polar residues" evidence="1">
    <location>
        <begin position="357"/>
        <end position="372"/>
    </location>
</feature>
<dbReference type="Proteomes" id="UP000026984">
    <property type="component" value="Segment"/>
</dbReference>
<feature type="compositionally biased region" description="Low complexity" evidence="1">
    <location>
        <begin position="153"/>
        <end position="166"/>
    </location>
</feature>
<proteinExistence type="predicted"/>
<reference evidence="2 3" key="1">
    <citation type="submission" date="2013-04" db="EMBL/GenBank/DDBJ databases">
        <title>Complete Genome Sequence of Cronobacter sakazakii Bacteriophage CR8.</title>
        <authorList>
            <person name="Kim Y."/>
            <person name="Shin H."/>
            <person name="Ryu S."/>
        </authorList>
    </citation>
    <scope>NUCLEOTIDE SEQUENCE [LARGE SCALE GENOMIC DNA]</scope>
</reference>
<dbReference type="RefSeq" id="YP_009042272.1">
    <property type="nucleotide sequence ID" value="NC_024354.1"/>
</dbReference>